<evidence type="ECO:0008006" key="3">
    <source>
        <dbReference type="Google" id="ProtNLM"/>
    </source>
</evidence>
<dbReference type="PANTHER" id="PTHR36039">
    <property type="match status" value="1"/>
</dbReference>
<dbReference type="PANTHER" id="PTHR36039:SF2">
    <property type="entry name" value="RNA LIGASE_CYCLIC NUCLEOTIDE PHOSPHODIESTERASE FAMILY PROTEIN"/>
    <property type="match status" value="1"/>
</dbReference>
<dbReference type="RefSeq" id="WP_114045621.1">
    <property type="nucleotide sequence ID" value="NZ_CP025198.1"/>
</dbReference>
<reference evidence="1 2" key="1">
    <citation type="submission" date="2017-12" db="EMBL/GenBank/DDBJ databases">
        <title>The whole genome sequence of the Acidipropionibacterium virtanenii sp. nov. type strain JS278.</title>
        <authorList>
            <person name="Laine P."/>
            <person name="Deptula P."/>
            <person name="Varmanen P."/>
            <person name="Auvinen P."/>
        </authorList>
    </citation>
    <scope>NUCLEOTIDE SEQUENCE [LARGE SCALE GENOMIC DNA]</scope>
    <source>
        <strain evidence="1 2">JS278</strain>
    </source>
</reference>
<dbReference type="Pfam" id="PF13563">
    <property type="entry name" value="2_5_RNA_ligase2"/>
    <property type="match status" value="1"/>
</dbReference>
<evidence type="ECO:0000313" key="2">
    <source>
        <dbReference type="Proteomes" id="UP000251995"/>
    </source>
</evidence>
<proteinExistence type="predicted"/>
<gene>
    <name evidence="1" type="ORF">JS278_02663</name>
</gene>
<dbReference type="OrthoDB" id="3397424at2"/>
<dbReference type="KEGG" id="acij:JS278_02663"/>
<dbReference type="Proteomes" id="UP000251995">
    <property type="component" value="Chromosome"/>
</dbReference>
<dbReference type="EMBL" id="CP025198">
    <property type="protein sequence ID" value="AXE39800.1"/>
    <property type="molecule type" value="Genomic_DNA"/>
</dbReference>
<dbReference type="AlphaFoldDB" id="A0A344UX02"/>
<dbReference type="Gene3D" id="3.90.1140.10">
    <property type="entry name" value="Cyclic phosphodiesterase"/>
    <property type="match status" value="1"/>
</dbReference>
<name>A0A344UX02_9ACTN</name>
<keyword evidence="2" id="KW-1185">Reference proteome</keyword>
<sequence>MSLSVCLLFDQRTDRALRALWGRLESIGVSTLLTHTHEKHLPHLSYAVLRSWDIDRVIEAVASLPASTPIPLHFDTVGHFHRGRAALIAAPCTDLLDRQKRMVSALTSTGADLHHYYLPGRWVPHTGLATHVRAAQLARMTSLAHDVLPLDATATGAAIIDSGTGLRHDLAIIP</sequence>
<evidence type="ECO:0000313" key="1">
    <source>
        <dbReference type="EMBL" id="AXE39800.1"/>
    </source>
</evidence>
<organism evidence="1 2">
    <name type="scientific">Acidipropionibacterium virtanenii</name>
    <dbReference type="NCBI Taxonomy" id="2057246"/>
    <lineage>
        <taxon>Bacteria</taxon>
        <taxon>Bacillati</taxon>
        <taxon>Actinomycetota</taxon>
        <taxon>Actinomycetes</taxon>
        <taxon>Propionibacteriales</taxon>
        <taxon>Propionibacteriaceae</taxon>
        <taxon>Acidipropionibacterium</taxon>
    </lineage>
</organism>
<accession>A0A344UX02</accession>
<protein>
    <recommendedName>
        <fullName evidence="3">2'-5' RNA ligase</fullName>
    </recommendedName>
</protein>